<dbReference type="PANTHER" id="PTHR10625">
    <property type="entry name" value="HISTONE DEACETYLASE HDAC1-RELATED"/>
    <property type="match status" value="1"/>
</dbReference>
<evidence type="ECO:0000256" key="1">
    <source>
        <dbReference type="ARBA" id="ARBA00007738"/>
    </source>
</evidence>
<evidence type="ECO:0000256" key="3">
    <source>
        <dbReference type="ARBA" id="ARBA00022771"/>
    </source>
</evidence>
<keyword evidence="3 5" id="KW-0863">Zinc-finger</keyword>
<dbReference type="EMBL" id="JABANP010000307">
    <property type="protein sequence ID" value="KAF4684532.1"/>
    <property type="molecule type" value="Genomic_DNA"/>
</dbReference>
<dbReference type="InterPro" id="IPR037138">
    <property type="entry name" value="His_deacetylse_dom_sf"/>
</dbReference>
<dbReference type="Pfam" id="PF00850">
    <property type="entry name" value="Hist_deacetyl"/>
    <property type="match status" value="1"/>
</dbReference>
<evidence type="ECO:0000259" key="7">
    <source>
        <dbReference type="PROSITE" id="PS50016"/>
    </source>
</evidence>
<sequence>MVFLRRGDTVKIKGLERKPQFNGIIGEVLDVDEQERSARIVISRSGRRSEMAVRLRNLKLIEERPPPSFASNGIRYDSIYEGCRVRLCGVSSHSHFDGLEGTAIARDLHRWKVKLRATDKWLMVPEKHLEVLDVSDENGRRRLIREWQYPSQNPEDPRWLIDKMVARQLGTTRIVGKVMKWHDYHIGASVRYEDGDSEFLPLGKAKSMVIDDLSPEELETSRRRIAAYNNEPLKYSPPPPSPEQTSPPILKRRRIISPTEYDTSSPSLDLMAETRVKSSPSHLSYEDRSSEYTPTDVSSPTRRTSSTSRTPPSTSSCKKPIIFFNPIFVEHEGGGQDKGGKWLEEIVKKLRRRRVARASHRTLSKACEWVSDASREVTLDEIAATGVHSEEYLHDLQAIDQHINSGRVLKQRGVDLASKQCCSIIGRRRAEVPGECIMDTQTLSAALLRCGLTRDALQRVLADEAPVALVLARPACHHVPFYLGIEGDDTGSPLGPLIVFLYPQDSPAKSSDSTESVKCCQCKKGDNERCLLVCDNPDCGHGWHSFCLPYPLGHDVLFMKDFRDRKWFCPECLSTEGRISSAEADACRLLITVCQGRAKESPSPPSCTDSPEAKALKKLPIGNEISLGFCFINAVAFAVKELLNSLPGDKRIMILDVDVHHGNGNETAFYDDPRVLTFSIHRYGPDRTGDYVMPGTGWHEDLGDEAVPESVGMNLNFEMHEGDGDREYVDVITRIVRPVVEQWRPDMMVLLCGFDAIDHSSAAVSFTGPGMDCKLSPEWFGWVYPYLASIVPSGRMVCCTEGGYNPESTGQAGWLLVGSIIEHLAAIERDQPRAVAAAIERRPDVLPISDFARQREWETRLSDHINKFRSVGWHIPV</sequence>
<dbReference type="SUPFAM" id="SSF52768">
    <property type="entry name" value="Arginase/deacetylase"/>
    <property type="match status" value="2"/>
</dbReference>
<dbReference type="InterPro" id="IPR013083">
    <property type="entry name" value="Znf_RING/FYVE/PHD"/>
</dbReference>
<dbReference type="InterPro" id="IPR011011">
    <property type="entry name" value="Znf_FYVE_PHD"/>
</dbReference>
<dbReference type="PROSITE" id="PS50016">
    <property type="entry name" value="ZF_PHD_2"/>
    <property type="match status" value="1"/>
</dbReference>
<name>A0A7J6NKW7_PEROL</name>
<evidence type="ECO:0000256" key="4">
    <source>
        <dbReference type="ARBA" id="ARBA00022833"/>
    </source>
</evidence>
<organism evidence="8 9">
    <name type="scientific">Perkinsus olseni</name>
    <name type="common">Perkinsus atlanticus</name>
    <dbReference type="NCBI Taxonomy" id="32597"/>
    <lineage>
        <taxon>Eukaryota</taxon>
        <taxon>Sar</taxon>
        <taxon>Alveolata</taxon>
        <taxon>Perkinsozoa</taxon>
        <taxon>Perkinsea</taxon>
        <taxon>Perkinsida</taxon>
        <taxon>Perkinsidae</taxon>
        <taxon>Perkinsus</taxon>
    </lineage>
</organism>
<reference evidence="8 9" key="1">
    <citation type="submission" date="2020-04" db="EMBL/GenBank/DDBJ databases">
        <title>Perkinsus olseni comparative genomics.</title>
        <authorList>
            <person name="Bogema D.R."/>
        </authorList>
    </citation>
    <scope>NUCLEOTIDE SEQUENCE [LARGE SCALE GENOMIC DNA]</scope>
    <source>
        <strain evidence="8">00978-12</strain>
    </source>
</reference>
<comment type="similarity">
    <text evidence="1">Belongs to the histone deacetylase family. HD type 2 subfamily.</text>
</comment>
<evidence type="ECO:0000256" key="6">
    <source>
        <dbReference type="SAM" id="MobiDB-lite"/>
    </source>
</evidence>
<evidence type="ECO:0000313" key="9">
    <source>
        <dbReference type="Proteomes" id="UP000541610"/>
    </source>
</evidence>
<dbReference type="GO" id="GO:0004407">
    <property type="term" value="F:histone deacetylase activity"/>
    <property type="evidence" value="ECO:0007669"/>
    <property type="project" value="TreeGrafter"/>
</dbReference>
<keyword evidence="4" id="KW-0862">Zinc</keyword>
<dbReference type="GO" id="GO:0008270">
    <property type="term" value="F:zinc ion binding"/>
    <property type="evidence" value="ECO:0007669"/>
    <property type="project" value="UniProtKB-KW"/>
</dbReference>
<dbReference type="PANTHER" id="PTHR10625:SF10">
    <property type="entry name" value="HISTONE DEACETYLASE HDAC1"/>
    <property type="match status" value="1"/>
</dbReference>
<dbReference type="InterPro" id="IPR023801">
    <property type="entry name" value="His_deacetylse_dom"/>
</dbReference>
<evidence type="ECO:0000256" key="2">
    <source>
        <dbReference type="ARBA" id="ARBA00022723"/>
    </source>
</evidence>
<dbReference type="InterPro" id="IPR023696">
    <property type="entry name" value="Ureohydrolase_dom_sf"/>
</dbReference>
<dbReference type="SUPFAM" id="SSF57903">
    <property type="entry name" value="FYVE/PHD zinc finger"/>
    <property type="match status" value="1"/>
</dbReference>
<dbReference type="Gene3D" id="3.30.40.10">
    <property type="entry name" value="Zinc/RING finger domain, C3HC4 (zinc finger)"/>
    <property type="match status" value="1"/>
</dbReference>
<keyword evidence="2" id="KW-0479">Metal-binding</keyword>
<dbReference type="InterPro" id="IPR019787">
    <property type="entry name" value="Znf_PHD-finger"/>
</dbReference>
<feature type="region of interest" description="Disordered" evidence="6">
    <location>
        <begin position="230"/>
        <end position="318"/>
    </location>
</feature>
<dbReference type="AlphaFoldDB" id="A0A7J6NKW7"/>
<dbReference type="GO" id="GO:0040029">
    <property type="term" value="P:epigenetic regulation of gene expression"/>
    <property type="evidence" value="ECO:0007669"/>
    <property type="project" value="TreeGrafter"/>
</dbReference>
<feature type="domain" description="PHD-type" evidence="7">
    <location>
        <begin position="516"/>
        <end position="575"/>
    </location>
</feature>
<dbReference type="Proteomes" id="UP000541610">
    <property type="component" value="Unassembled WGS sequence"/>
</dbReference>
<accession>A0A7J6NKW7</accession>
<protein>
    <recommendedName>
        <fullName evidence="7">PHD-type domain-containing protein</fullName>
    </recommendedName>
</protein>
<dbReference type="OrthoDB" id="424012at2759"/>
<evidence type="ECO:0000256" key="5">
    <source>
        <dbReference type="PROSITE-ProRule" id="PRU00146"/>
    </source>
</evidence>
<dbReference type="Gene3D" id="3.40.800.20">
    <property type="entry name" value="Histone deacetylase domain"/>
    <property type="match status" value="2"/>
</dbReference>
<feature type="compositionally biased region" description="Low complexity" evidence="6">
    <location>
        <begin position="298"/>
        <end position="316"/>
    </location>
</feature>
<dbReference type="InterPro" id="IPR019786">
    <property type="entry name" value="Zinc_finger_PHD-type_CS"/>
</dbReference>
<comment type="caution">
    <text evidence="8">The sequence shown here is derived from an EMBL/GenBank/DDBJ whole genome shotgun (WGS) entry which is preliminary data.</text>
</comment>
<dbReference type="PROSITE" id="PS01359">
    <property type="entry name" value="ZF_PHD_1"/>
    <property type="match status" value="1"/>
</dbReference>
<dbReference type="PRINTS" id="PR01270">
    <property type="entry name" value="HDASUPER"/>
</dbReference>
<gene>
    <name evidence="8" type="ORF">FOZ60_007716</name>
</gene>
<evidence type="ECO:0000313" key="8">
    <source>
        <dbReference type="EMBL" id="KAF4684532.1"/>
    </source>
</evidence>
<dbReference type="InterPro" id="IPR000286">
    <property type="entry name" value="HDACs"/>
</dbReference>
<proteinExistence type="inferred from homology"/>